<dbReference type="EMBL" id="CM044703">
    <property type="protein sequence ID" value="KAI5671353.1"/>
    <property type="molecule type" value="Genomic_DNA"/>
</dbReference>
<proteinExistence type="predicted"/>
<protein>
    <submittedName>
        <fullName evidence="1">Uncharacterized protein</fullName>
    </submittedName>
</protein>
<evidence type="ECO:0000313" key="1">
    <source>
        <dbReference type="EMBL" id="KAI5671353.1"/>
    </source>
</evidence>
<accession>A0ACC0BFF9</accession>
<keyword evidence="2" id="KW-1185">Reference proteome</keyword>
<gene>
    <name evidence="1" type="ORF">M9H77_11717</name>
</gene>
<reference evidence="2" key="1">
    <citation type="journal article" date="2023" name="Nat. Plants">
        <title>Single-cell RNA sequencing provides a high-resolution roadmap for understanding the multicellular compartmentation of specialized metabolism.</title>
        <authorList>
            <person name="Sun S."/>
            <person name="Shen X."/>
            <person name="Li Y."/>
            <person name="Li Y."/>
            <person name="Wang S."/>
            <person name="Li R."/>
            <person name="Zhang H."/>
            <person name="Shen G."/>
            <person name="Guo B."/>
            <person name="Wei J."/>
            <person name="Xu J."/>
            <person name="St-Pierre B."/>
            <person name="Chen S."/>
            <person name="Sun C."/>
        </authorList>
    </citation>
    <scope>NUCLEOTIDE SEQUENCE [LARGE SCALE GENOMIC DNA]</scope>
</reference>
<sequence length="376" mass="43282">MSRCWASIGRLERRVWAIFGTTIAASIFLVSFLFFTYRNSPCFGVKPLKGEPHCALEKERGALEAKLEALKKKKKGKGLIGTWDQDSSENEEEENANICFMALENEVQSSLPNSSSILDDDCDVDPSTMLIEMYDECKKVTKRNKELKSKTQFLLDENSRLICENKAILESLEVLKKEKESSNDDFQKLVLENKNLCEKISFLEKCLIDYDVLKKKVSDLTLCVEKFTKGKENFEKLLGSQRSPFDKNGIGYTYSNNFSKQTRMSKLVQGKILKQEAPIEEKGKGKEKEEAARFEEWTRNHQKIAPGHRVDLDDMQGMEVIPNLFEIIGWIPLLIVNELYYVDMIYEFYANLHKGRIEKVDNISHQWIVTRIGGEI</sequence>
<evidence type="ECO:0000313" key="2">
    <source>
        <dbReference type="Proteomes" id="UP001060085"/>
    </source>
</evidence>
<dbReference type="Proteomes" id="UP001060085">
    <property type="component" value="Linkage Group LG03"/>
</dbReference>
<organism evidence="1 2">
    <name type="scientific">Catharanthus roseus</name>
    <name type="common">Madagascar periwinkle</name>
    <name type="synonym">Vinca rosea</name>
    <dbReference type="NCBI Taxonomy" id="4058"/>
    <lineage>
        <taxon>Eukaryota</taxon>
        <taxon>Viridiplantae</taxon>
        <taxon>Streptophyta</taxon>
        <taxon>Embryophyta</taxon>
        <taxon>Tracheophyta</taxon>
        <taxon>Spermatophyta</taxon>
        <taxon>Magnoliopsida</taxon>
        <taxon>eudicotyledons</taxon>
        <taxon>Gunneridae</taxon>
        <taxon>Pentapetalae</taxon>
        <taxon>asterids</taxon>
        <taxon>lamiids</taxon>
        <taxon>Gentianales</taxon>
        <taxon>Apocynaceae</taxon>
        <taxon>Rauvolfioideae</taxon>
        <taxon>Vinceae</taxon>
        <taxon>Catharanthinae</taxon>
        <taxon>Catharanthus</taxon>
    </lineage>
</organism>
<comment type="caution">
    <text evidence="1">The sequence shown here is derived from an EMBL/GenBank/DDBJ whole genome shotgun (WGS) entry which is preliminary data.</text>
</comment>
<name>A0ACC0BFF9_CATRO</name>